<name>A0A9W8Y393_9PLEO</name>
<dbReference type="EMBL" id="JAPEUY010000017">
    <property type="protein sequence ID" value="KAJ4364465.1"/>
    <property type="molecule type" value="Genomic_DNA"/>
</dbReference>
<accession>A0A9W8Y393</accession>
<evidence type="ECO:0000256" key="1">
    <source>
        <dbReference type="SAM" id="MobiDB-lite"/>
    </source>
</evidence>
<evidence type="ECO:0000313" key="2">
    <source>
        <dbReference type="EMBL" id="KAJ4364465.1"/>
    </source>
</evidence>
<gene>
    <name evidence="2" type="ORF">N0V83_009059</name>
</gene>
<comment type="caution">
    <text evidence="2">The sequence shown here is derived from an EMBL/GenBank/DDBJ whole genome shotgun (WGS) entry which is preliminary data.</text>
</comment>
<organism evidence="2 3">
    <name type="scientific">Neocucurbitaria cava</name>
    <dbReference type="NCBI Taxonomy" id="798079"/>
    <lineage>
        <taxon>Eukaryota</taxon>
        <taxon>Fungi</taxon>
        <taxon>Dikarya</taxon>
        <taxon>Ascomycota</taxon>
        <taxon>Pezizomycotina</taxon>
        <taxon>Dothideomycetes</taxon>
        <taxon>Pleosporomycetidae</taxon>
        <taxon>Pleosporales</taxon>
        <taxon>Pleosporineae</taxon>
        <taxon>Cucurbitariaceae</taxon>
        <taxon>Neocucurbitaria</taxon>
    </lineage>
</organism>
<keyword evidence="3" id="KW-1185">Reference proteome</keyword>
<feature type="region of interest" description="Disordered" evidence="1">
    <location>
        <begin position="122"/>
        <end position="152"/>
    </location>
</feature>
<dbReference type="AlphaFoldDB" id="A0A9W8Y393"/>
<dbReference type="Proteomes" id="UP001140560">
    <property type="component" value="Unassembled WGS sequence"/>
</dbReference>
<proteinExistence type="predicted"/>
<dbReference type="OrthoDB" id="1577640at2759"/>
<feature type="compositionally biased region" description="Acidic residues" evidence="1">
    <location>
        <begin position="122"/>
        <end position="143"/>
    </location>
</feature>
<reference evidence="2" key="1">
    <citation type="submission" date="2022-10" db="EMBL/GenBank/DDBJ databases">
        <title>Tapping the CABI collections for fungal endophytes: first genome assemblies for Collariella, Neodidymelliopsis, Ascochyta clinopodiicola, Didymella pomorum, Didymosphaeria variabile, Neocosmospora piperis and Neocucurbitaria cava.</title>
        <authorList>
            <person name="Hill R."/>
        </authorList>
    </citation>
    <scope>NUCLEOTIDE SEQUENCE</scope>
    <source>
        <strain evidence="2">IMI 356814</strain>
    </source>
</reference>
<evidence type="ECO:0000313" key="3">
    <source>
        <dbReference type="Proteomes" id="UP001140560"/>
    </source>
</evidence>
<sequence length="558" mass="62520">MYWKWGHFRQHCAKEYRIGETCGMKLILQTLETGTKCKLCEKIDTKLRRRAAEVARIERWQREGVKFRASIDKSSELVRGLDGEVHDLNCARPSQRPDATGLSILDSGFTPEAVESIQQEVLEDRDENEDSDFNFEEDSDEDGIVTSKDGQGHANESLLRNAVFSDSGYRSGHGSDTESVCSLNSTGSSLGVTLTILQDFIVLFGTTLIEKSGARHWGEYTLAHLRYVDVEKRLTALLGEFAVKLITSRTSGSGIKPEQLQDTSRILASAARLVRHNKNQIARYFCDNLSSVPVSETTLDALLQGLGERLSLHERLSLSNKNVSMDRDYIEDTLNEHPDAEILDSDDTEDLLAEIDSARDILLSCDAFQQLALNVRRELYRNDKREMNSIEMVMMENNLLQLETGLYEANFIVHWSPREYMYSQFGKNIPGVGSVVVITGSTLYAQATTCAKYLTTTWPKFATLLIELLDKILAQAVNTSAALFEESSTSSSRSGLSVQAIIHDSKMCFTAQATEQAYLVELAQALAWLGSALRISTFAQLAYFRPLFLRRGPRDDLE</sequence>
<protein>
    <submittedName>
        <fullName evidence="2">Uncharacterized protein</fullName>
    </submittedName>
</protein>